<sequence length="70" mass="7285">PFSANGKQGPLFIVVCELCVVVASLVAVLKLSRPAACGIFLNQGLNWLPPALPGELVTSGPPKESQLTLN</sequence>
<evidence type="ECO:0000313" key="2">
    <source>
        <dbReference type="EMBL" id="KAG5194506.1"/>
    </source>
</evidence>
<feature type="non-terminal residue" evidence="2">
    <location>
        <position position="1"/>
    </location>
</feature>
<dbReference type="EMBL" id="JAEMGP010000026">
    <property type="protein sequence ID" value="KAG5194506.1"/>
    <property type="molecule type" value="Genomic_DNA"/>
</dbReference>
<keyword evidence="1" id="KW-0472">Membrane</keyword>
<accession>A0A835ZKV4</accession>
<reference evidence="2 3" key="1">
    <citation type="submission" date="2020-12" db="EMBL/GenBank/DDBJ databases">
        <title>De novo assembly of Tibetan sheep genome.</title>
        <authorList>
            <person name="Li X."/>
        </authorList>
    </citation>
    <scope>NUCLEOTIDE SEQUENCE [LARGE SCALE GENOMIC DNA]</scope>
    <source>
        <tissue evidence="2">Heart</tissue>
    </source>
</reference>
<comment type="caution">
    <text evidence="2">The sequence shown here is derived from an EMBL/GenBank/DDBJ whole genome shotgun (WGS) entry which is preliminary data.</text>
</comment>
<keyword evidence="1" id="KW-1133">Transmembrane helix</keyword>
<dbReference type="AlphaFoldDB" id="A0A835ZKV4"/>
<dbReference type="Proteomes" id="UP000664991">
    <property type="component" value="Chromosome 26"/>
</dbReference>
<proteinExistence type="predicted"/>
<feature type="transmembrane region" description="Helical" evidence="1">
    <location>
        <begin position="12"/>
        <end position="31"/>
    </location>
</feature>
<gene>
    <name evidence="2" type="ORF">JEQ12_013303</name>
</gene>
<name>A0A835ZKV4_SHEEP</name>
<protein>
    <submittedName>
        <fullName evidence="2">Uncharacterized protein</fullName>
    </submittedName>
</protein>
<organism evidence="2 3">
    <name type="scientific">Ovis aries</name>
    <name type="common">Sheep</name>
    <dbReference type="NCBI Taxonomy" id="9940"/>
    <lineage>
        <taxon>Eukaryota</taxon>
        <taxon>Metazoa</taxon>
        <taxon>Chordata</taxon>
        <taxon>Craniata</taxon>
        <taxon>Vertebrata</taxon>
        <taxon>Euteleostomi</taxon>
        <taxon>Mammalia</taxon>
        <taxon>Eutheria</taxon>
        <taxon>Laurasiatheria</taxon>
        <taxon>Artiodactyla</taxon>
        <taxon>Ruminantia</taxon>
        <taxon>Pecora</taxon>
        <taxon>Bovidae</taxon>
        <taxon>Caprinae</taxon>
        <taxon>Ovis</taxon>
    </lineage>
</organism>
<evidence type="ECO:0000256" key="1">
    <source>
        <dbReference type="SAM" id="Phobius"/>
    </source>
</evidence>
<evidence type="ECO:0000313" key="3">
    <source>
        <dbReference type="Proteomes" id="UP000664991"/>
    </source>
</evidence>
<keyword evidence="1" id="KW-0812">Transmembrane</keyword>